<accession>A0AA36DEH8</accession>
<gene>
    <name evidence="2" type="ORF">MSPICULIGERA_LOCUS24111</name>
</gene>
<evidence type="ECO:0000313" key="2">
    <source>
        <dbReference type="EMBL" id="CAJ0586103.1"/>
    </source>
</evidence>
<evidence type="ECO:0000313" key="3">
    <source>
        <dbReference type="Proteomes" id="UP001177023"/>
    </source>
</evidence>
<proteinExistence type="predicted"/>
<feature type="region of interest" description="Disordered" evidence="1">
    <location>
        <begin position="334"/>
        <end position="359"/>
    </location>
</feature>
<comment type="caution">
    <text evidence="2">The sequence shown here is derived from an EMBL/GenBank/DDBJ whole genome shotgun (WGS) entry which is preliminary data.</text>
</comment>
<evidence type="ECO:0000256" key="1">
    <source>
        <dbReference type="SAM" id="MobiDB-lite"/>
    </source>
</evidence>
<feature type="compositionally biased region" description="Polar residues" evidence="1">
    <location>
        <begin position="290"/>
        <end position="306"/>
    </location>
</feature>
<feature type="compositionally biased region" description="Polar residues" evidence="1">
    <location>
        <begin position="104"/>
        <end position="123"/>
    </location>
</feature>
<name>A0AA36DEH8_9BILA</name>
<dbReference type="EMBL" id="CATQJA010002707">
    <property type="protein sequence ID" value="CAJ0586103.1"/>
    <property type="molecule type" value="Genomic_DNA"/>
</dbReference>
<sequence>MPPLEGRVLVDPSTGQHYIVPSQGMFYPQPYGYAPYAPGGHPPPHYGHYYGHPQQGYNGQAAPGYAMPPQYAGASPRYPAHATPPTYRRDSTRSSAEFYRQNHQEQPPFNRNYNTQGSGTSLEKFQAHQGWWAPRRSQGSVHDPETQTDVESSPRRSPRQSMATSDNEAARRATQIEAPPPRFVPQKAVRMDFDLTKPLPEEEELRERREREKKAKQEDAQRPTAFTISFGDDAPKSGPPAELSLQDAARKSGPGKRILAGRKAAAPPAAPQPPEDTSKHYLLNRLLQGPLSSNAQPLSPEDTPQLQGRRDNDAVSEAGTFVIGAGESKAAAMMKTRIVGDSSDSDASESSSEDEQPPP</sequence>
<dbReference type="Proteomes" id="UP001177023">
    <property type="component" value="Unassembled WGS sequence"/>
</dbReference>
<feature type="region of interest" description="Disordered" evidence="1">
    <location>
        <begin position="68"/>
        <end position="318"/>
    </location>
</feature>
<protein>
    <submittedName>
        <fullName evidence="2">Uncharacterized protein</fullName>
    </submittedName>
</protein>
<feature type="non-terminal residue" evidence="2">
    <location>
        <position position="1"/>
    </location>
</feature>
<feature type="compositionally biased region" description="Acidic residues" evidence="1">
    <location>
        <begin position="343"/>
        <end position="359"/>
    </location>
</feature>
<dbReference type="AlphaFoldDB" id="A0AA36DEH8"/>
<reference evidence="2" key="1">
    <citation type="submission" date="2023-06" db="EMBL/GenBank/DDBJ databases">
        <authorList>
            <person name="Delattre M."/>
        </authorList>
    </citation>
    <scope>NUCLEOTIDE SEQUENCE</scope>
    <source>
        <strain evidence="2">AF72</strain>
    </source>
</reference>
<keyword evidence="3" id="KW-1185">Reference proteome</keyword>
<feature type="compositionally biased region" description="Basic and acidic residues" evidence="1">
    <location>
        <begin position="205"/>
        <end position="221"/>
    </location>
</feature>
<organism evidence="2 3">
    <name type="scientific">Mesorhabditis spiculigera</name>
    <dbReference type="NCBI Taxonomy" id="96644"/>
    <lineage>
        <taxon>Eukaryota</taxon>
        <taxon>Metazoa</taxon>
        <taxon>Ecdysozoa</taxon>
        <taxon>Nematoda</taxon>
        <taxon>Chromadorea</taxon>
        <taxon>Rhabditida</taxon>
        <taxon>Rhabditina</taxon>
        <taxon>Rhabditomorpha</taxon>
        <taxon>Rhabditoidea</taxon>
        <taxon>Rhabditidae</taxon>
        <taxon>Mesorhabditinae</taxon>
        <taxon>Mesorhabditis</taxon>
    </lineage>
</organism>